<dbReference type="EMBL" id="BGPR01005179">
    <property type="protein sequence ID" value="GBN07692.1"/>
    <property type="molecule type" value="Genomic_DNA"/>
</dbReference>
<feature type="domain" description="HAT C-terminal dimerisation" evidence="1">
    <location>
        <begin position="106"/>
        <end position="183"/>
    </location>
</feature>
<evidence type="ECO:0000259" key="1">
    <source>
        <dbReference type="Pfam" id="PF05699"/>
    </source>
</evidence>
<dbReference type="Pfam" id="PF05699">
    <property type="entry name" value="Dimer_Tnp_hAT"/>
    <property type="match status" value="1"/>
</dbReference>
<comment type="caution">
    <text evidence="2">The sequence shown here is derived from an EMBL/GenBank/DDBJ whole genome shotgun (WGS) entry which is preliminary data.</text>
</comment>
<name>A0A4Y2KZI6_ARAVE</name>
<organism evidence="2 3">
    <name type="scientific">Araneus ventricosus</name>
    <name type="common">Orbweaver spider</name>
    <name type="synonym">Epeira ventricosa</name>
    <dbReference type="NCBI Taxonomy" id="182803"/>
    <lineage>
        <taxon>Eukaryota</taxon>
        <taxon>Metazoa</taxon>
        <taxon>Ecdysozoa</taxon>
        <taxon>Arthropoda</taxon>
        <taxon>Chelicerata</taxon>
        <taxon>Arachnida</taxon>
        <taxon>Araneae</taxon>
        <taxon>Araneomorphae</taxon>
        <taxon>Entelegynae</taxon>
        <taxon>Araneoidea</taxon>
        <taxon>Araneidae</taxon>
        <taxon>Araneus</taxon>
    </lineage>
</organism>
<dbReference type="Proteomes" id="UP000499080">
    <property type="component" value="Unassembled WGS sequence"/>
</dbReference>
<evidence type="ECO:0000313" key="2">
    <source>
        <dbReference type="EMBL" id="GBN07692.1"/>
    </source>
</evidence>
<dbReference type="InterPro" id="IPR008906">
    <property type="entry name" value="HATC_C_dom"/>
</dbReference>
<dbReference type="PANTHER" id="PTHR47611">
    <property type="entry name" value="HAT DIMERISATION DOMAIN, C-TERMINAL"/>
    <property type="match status" value="1"/>
</dbReference>
<gene>
    <name evidence="2" type="ORF">AVEN_249459_1</name>
</gene>
<dbReference type="PANTHER" id="PTHR47611:SF3">
    <property type="entry name" value="HAT C-TERMINAL DIMERISATION DOMAIN-CONTAINING PROTEIN"/>
    <property type="match status" value="1"/>
</dbReference>
<accession>A0A4Y2KZI6</accession>
<reference evidence="2 3" key="1">
    <citation type="journal article" date="2019" name="Sci. Rep.">
        <title>Orb-weaving spider Araneus ventricosus genome elucidates the spidroin gene catalogue.</title>
        <authorList>
            <person name="Kono N."/>
            <person name="Nakamura H."/>
            <person name="Ohtoshi R."/>
            <person name="Moran D.A.P."/>
            <person name="Shinohara A."/>
            <person name="Yoshida Y."/>
            <person name="Fujiwara M."/>
            <person name="Mori M."/>
            <person name="Tomita M."/>
            <person name="Arakawa K."/>
        </authorList>
    </citation>
    <scope>NUCLEOTIDE SEQUENCE [LARGE SCALE GENOMIC DNA]</scope>
</reference>
<dbReference type="GO" id="GO:0046983">
    <property type="term" value="F:protein dimerization activity"/>
    <property type="evidence" value="ECO:0007669"/>
    <property type="project" value="InterPro"/>
</dbReference>
<evidence type="ECO:0000313" key="3">
    <source>
        <dbReference type="Proteomes" id="UP000499080"/>
    </source>
</evidence>
<sequence>MCRVLKQELNRRFSNIESNELLAQCVLLDPRFKRKGFTSEKFQPAKVAVEKKIAGFNIPADKDGIVEETTNNNRKPEKRGEYFIDLWKDFRENVEPENAYAAAISEVDAYLKDKYLAPQEDPLKYWAVNKLRFPRLYKLVERRLCIPATSVPCERIFSKTGNCLTDKRSRLGHKKLSEIIFLNVNW</sequence>
<protein>
    <recommendedName>
        <fullName evidence="1">HAT C-terminal dimerisation domain-containing protein</fullName>
    </recommendedName>
</protein>
<dbReference type="SUPFAM" id="SSF53098">
    <property type="entry name" value="Ribonuclease H-like"/>
    <property type="match status" value="1"/>
</dbReference>
<keyword evidence="3" id="KW-1185">Reference proteome</keyword>
<dbReference type="InterPro" id="IPR012337">
    <property type="entry name" value="RNaseH-like_sf"/>
</dbReference>
<proteinExistence type="predicted"/>
<dbReference type="OrthoDB" id="6435925at2759"/>
<dbReference type="AlphaFoldDB" id="A0A4Y2KZI6"/>